<gene>
    <name evidence="1" type="ORF">FOB51_09400</name>
</gene>
<dbReference type="RefSeq" id="WP_150350387.1">
    <property type="nucleotide sequence ID" value="NZ_CP044081.1"/>
</dbReference>
<proteinExistence type="predicted"/>
<evidence type="ECO:0000313" key="1">
    <source>
        <dbReference type="EMBL" id="QEU08198.1"/>
    </source>
</evidence>
<protein>
    <submittedName>
        <fullName evidence="1">Uncharacterized protein</fullName>
    </submittedName>
</protein>
<sequence length="64" mass="7011">MAREVIDITVQVHARTDRAILVSDDGEKANAVWLPLSQVEVEMKPGGTAEITLPEWLALDKGLI</sequence>
<accession>A0A5P2QQA4</accession>
<dbReference type="Proteomes" id="UP000324507">
    <property type="component" value="Chromosome"/>
</dbReference>
<dbReference type="AlphaFoldDB" id="A0A5P2QQA4"/>
<evidence type="ECO:0000313" key="2">
    <source>
        <dbReference type="Proteomes" id="UP000324507"/>
    </source>
</evidence>
<organism evidence="1 2">
    <name type="scientific">Paracoccus yeei</name>
    <dbReference type="NCBI Taxonomy" id="147645"/>
    <lineage>
        <taxon>Bacteria</taxon>
        <taxon>Pseudomonadati</taxon>
        <taxon>Pseudomonadota</taxon>
        <taxon>Alphaproteobacteria</taxon>
        <taxon>Rhodobacterales</taxon>
        <taxon>Paracoccaceae</taxon>
        <taxon>Paracoccus</taxon>
    </lineage>
</organism>
<reference evidence="1 2" key="1">
    <citation type="submission" date="2019-09" db="EMBL/GenBank/DDBJ databases">
        <title>FDA dAtabase for Regulatory Grade micrObial Sequences (FDA-ARGOS): Supporting development and validation of Infectious Disease Dx tests.</title>
        <authorList>
            <person name="Sciortino C."/>
            <person name="Tallon L."/>
            <person name="Sadzewicz L."/>
            <person name="Vavikolanu K."/>
            <person name="Mehta A."/>
            <person name="Aluvathingal J."/>
            <person name="Nadendla S."/>
            <person name="Nandy P."/>
            <person name="Geyer C."/>
            <person name="Yan Y."/>
            <person name="Sichtig H."/>
        </authorList>
    </citation>
    <scope>NUCLEOTIDE SEQUENCE [LARGE SCALE GENOMIC DNA]</scope>
    <source>
        <strain evidence="1 2">FDAARGOS_643</strain>
    </source>
</reference>
<dbReference type="EMBL" id="CP044081">
    <property type="protein sequence ID" value="QEU08198.1"/>
    <property type="molecule type" value="Genomic_DNA"/>
</dbReference>
<name>A0A5P2QQA4_9RHOB</name>